<sequence length="232" mass="25454">MSDIISANIGKFFDPLTLAMVLSSVLVMAWIQNGRTSLWVSFAALLNCGRDPFAESGENATFMCRRIDFALRENGLVGLERVTSEDPFVRRLIAQLLNGKDAKTFEEWAHLEAYIVQKKQTMAATYWSSVSDIAPAIGLMGTVIGLIQLFATGIDPLKMGPAMSFTLLTSLYGLFIANIVAYPIYVRLQARAEILNAYRAAVVQHTVAIAKRELLTIGPVHFSPAQPLRATG</sequence>
<reference evidence="9 10" key="1">
    <citation type="submission" date="2021-03" db="EMBL/GenBank/DDBJ databases">
        <title>Complete genome of Parasphingorhabdus_sp.JHSY0214.</title>
        <authorList>
            <person name="Yoo J.H."/>
            <person name="Bae J.W."/>
        </authorList>
    </citation>
    <scope>NUCLEOTIDE SEQUENCE [LARGE SCALE GENOMIC DNA]</scope>
    <source>
        <strain evidence="9 10">JHSY0214</strain>
    </source>
</reference>
<feature type="domain" description="MotA/TolQ/ExbB proton channel" evidence="8">
    <location>
        <begin position="84"/>
        <end position="195"/>
    </location>
</feature>
<evidence type="ECO:0000256" key="5">
    <source>
        <dbReference type="ARBA" id="ARBA00023136"/>
    </source>
</evidence>
<evidence type="ECO:0000256" key="2">
    <source>
        <dbReference type="ARBA" id="ARBA00022475"/>
    </source>
</evidence>
<keyword evidence="3 7" id="KW-0812">Transmembrane</keyword>
<evidence type="ECO:0000313" key="9">
    <source>
        <dbReference type="EMBL" id="QTD55442.1"/>
    </source>
</evidence>
<feature type="transmembrane region" description="Helical" evidence="7">
    <location>
        <begin position="165"/>
        <end position="185"/>
    </location>
</feature>
<evidence type="ECO:0000256" key="6">
    <source>
        <dbReference type="RuleBase" id="RU004057"/>
    </source>
</evidence>
<keyword evidence="4 7" id="KW-1133">Transmembrane helix</keyword>
<feature type="transmembrane region" description="Helical" evidence="7">
    <location>
        <begin position="133"/>
        <end position="153"/>
    </location>
</feature>
<accession>A0ABX7T4G9</accession>
<keyword evidence="2" id="KW-1003">Cell membrane</keyword>
<proteinExistence type="inferred from homology"/>
<keyword evidence="6" id="KW-0653">Protein transport</keyword>
<evidence type="ECO:0000256" key="7">
    <source>
        <dbReference type="SAM" id="Phobius"/>
    </source>
</evidence>
<evidence type="ECO:0000256" key="1">
    <source>
        <dbReference type="ARBA" id="ARBA00004651"/>
    </source>
</evidence>
<evidence type="ECO:0000256" key="4">
    <source>
        <dbReference type="ARBA" id="ARBA00022989"/>
    </source>
</evidence>
<keyword evidence="6" id="KW-0813">Transport</keyword>
<dbReference type="PANTHER" id="PTHR30433">
    <property type="entry name" value="CHEMOTAXIS PROTEIN MOTA"/>
    <property type="match status" value="1"/>
</dbReference>
<dbReference type="RefSeq" id="WP_207987280.1">
    <property type="nucleotide sequence ID" value="NZ_CP071794.1"/>
</dbReference>
<dbReference type="Proteomes" id="UP000663923">
    <property type="component" value="Chromosome"/>
</dbReference>
<keyword evidence="10" id="KW-1185">Reference proteome</keyword>
<feature type="transmembrane region" description="Helical" evidence="7">
    <location>
        <begin position="12"/>
        <end position="31"/>
    </location>
</feature>
<evidence type="ECO:0000256" key="3">
    <source>
        <dbReference type="ARBA" id="ARBA00022692"/>
    </source>
</evidence>
<gene>
    <name evidence="9" type="ORF">J4G78_14705</name>
</gene>
<evidence type="ECO:0000259" key="8">
    <source>
        <dbReference type="Pfam" id="PF01618"/>
    </source>
</evidence>
<protein>
    <submittedName>
        <fullName evidence="9">MotA/TolQ/ExbB proton channel family protein</fullName>
    </submittedName>
</protein>
<comment type="similarity">
    <text evidence="6">Belongs to the exbB/tolQ family.</text>
</comment>
<dbReference type="InterPro" id="IPR047055">
    <property type="entry name" value="MotA-like"/>
</dbReference>
<comment type="subcellular location">
    <subcellularLocation>
        <location evidence="1">Cell membrane</location>
        <topology evidence="1">Multi-pass membrane protein</topology>
    </subcellularLocation>
    <subcellularLocation>
        <location evidence="6">Membrane</location>
        <topology evidence="6">Multi-pass membrane protein</topology>
    </subcellularLocation>
</comment>
<dbReference type="EMBL" id="CP071794">
    <property type="protein sequence ID" value="QTD55442.1"/>
    <property type="molecule type" value="Genomic_DNA"/>
</dbReference>
<dbReference type="Pfam" id="PF01618">
    <property type="entry name" value="MotA_ExbB"/>
    <property type="match status" value="1"/>
</dbReference>
<organism evidence="9 10">
    <name type="scientific">Parasphingorhabdus cellanae</name>
    <dbReference type="NCBI Taxonomy" id="2806553"/>
    <lineage>
        <taxon>Bacteria</taxon>
        <taxon>Pseudomonadati</taxon>
        <taxon>Pseudomonadota</taxon>
        <taxon>Alphaproteobacteria</taxon>
        <taxon>Sphingomonadales</taxon>
        <taxon>Sphingomonadaceae</taxon>
        <taxon>Parasphingorhabdus</taxon>
    </lineage>
</organism>
<evidence type="ECO:0000313" key="10">
    <source>
        <dbReference type="Proteomes" id="UP000663923"/>
    </source>
</evidence>
<name>A0ABX7T4G9_9SPHN</name>
<keyword evidence="5 7" id="KW-0472">Membrane</keyword>
<dbReference type="InterPro" id="IPR002898">
    <property type="entry name" value="MotA_ExbB_proton_chnl"/>
</dbReference>